<evidence type="ECO:0000259" key="6">
    <source>
        <dbReference type="PROSITE" id="PS50949"/>
    </source>
</evidence>
<dbReference type="InterPro" id="IPR051446">
    <property type="entry name" value="HTH_trans_reg/aminotransferase"/>
</dbReference>
<evidence type="ECO:0000256" key="4">
    <source>
        <dbReference type="ARBA" id="ARBA00023125"/>
    </source>
</evidence>
<comment type="caution">
    <text evidence="7">The sequence shown here is derived from an EMBL/GenBank/DDBJ whole genome shotgun (WGS) entry which is preliminary data.</text>
</comment>
<keyword evidence="2" id="KW-0663">Pyridoxal phosphate</keyword>
<keyword evidence="5" id="KW-0804">Transcription</keyword>
<evidence type="ECO:0000313" key="7">
    <source>
        <dbReference type="EMBL" id="MCV2871355.1"/>
    </source>
</evidence>
<organism evidence="7 8">
    <name type="scientific">Albidovulum litorale</name>
    <dbReference type="NCBI Taxonomy" id="2984134"/>
    <lineage>
        <taxon>Bacteria</taxon>
        <taxon>Pseudomonadati</taxon>
        <taxon>Pseudomonadota</taxon>
        <taxon>Alphaproteobacteria</taxon>
        <taxon>Rhodobacterales</taxon>
        <taxon>Paracoccaceae</taxon>
        <taxon>Albidovulum</taxon>
    </lineage>
</organism>
<dbReference type="CDD" id="cd07377">
    <property type="entry name" value="WHTH_GntR"/>
    <property type="match status" value="1"/>
</dbReference>
<dbReference type="PANTHER" id="PTHR46577">
    <property type="entry name" value="HTH-TYPE TRANSCRIPTIONAL REGULATORY PROTEIN GABR"/>
    <property type="match status" value="1"/>
</dbReference>
<keyword evidence="8" id="KW-1185">Reference proteome</keyword>
<dbReference type="InterPro" id="IPR015421">
    <property type="entry name" value="PyrdxlP-dep_Trfase_major"/>
</dbReference>
<dbReference type="InterPro" id="IPR004839">
    <property type="entry name" value="Aminotransferase_I/II_large"/>
</dbReference>
<dbReference type="InterPro" id="IPR000524">
    <property type="entry name" value="Tscrpt_reg_HTH_GntR"/>
</dbReference>
<dbReference type="PRINTS" id="PR00035">
    <property type="entry name" value="HTHGNTR"/>
</dbReference>
<keyword evidence="7" id="KW-0808">Transferase</keyword>
<comment type="similarity">
    <text evidence="1">In the C-terminal section; belongs to the class-I pyridoxal-phosphate-dependent aminotransferase family.</text>
</comment>
<dbReference type="InterPro" id="IPR036388">
    <property type="entry name" value="WH-like_DNA-bd_sf"/>
</dbReference>
<gene>
    <name evidence="7" type="ORF">OEZ71_03505</name>
</gene>
<evidence type="ECO:0000256" key="1">
    <source>
        <dbReference type="ARBA" id="ARBA00005384"/>
    </source>
</evidence>
<dbReference type="RefSeq" id="WP_263738530.1">
    <property type="nucleotide sequence ID" value="NZ_JAOWKZ010000001.1"/>
</dbReference>
<evidence type="ECO:0000256" key="2">
    <source>
        <dbReference type="ARBA" id="ARBA00022898"/>
    </source>
</evidence>
<dbReference type="SUPFAM" id="SSF46785">
    <property type="entry name" value="Winged helix' DNA-binding domain"/>
    <property type="match status" value="1"/>
</dbReference>
<protein>
    <submittedName>
        <fullName evidence="7">PLP-dependent aminotransferase family protein</fullName>
    </submittedName>
</protein>
<accession>A0ABT2ZJR5</accession>
<dbReference type="PROSITE" id="PS50949">
    <property type="entry name" value="HTH_GNTR"/>
    <property type="match status" value="1"/>
</dbReference>
<keyword evidence="4" id="KW-0238">DNA-binding</keyword>
<reference evidence="7 8" key="1">
    <citation type="submission" date="2022-10" db="EMBL/GenBank/DDBJ databases">
        <title>Defluviimonas sp. nov., isolated from ocean surface sediments.</title>
        <authorList>
            <person name="He W."/>
            <person name="Wang L."/>
            <person name="Zhang D.-F."/>
        </authorList>
    </citation>
    <scope>NUCLEOTIDE SEQUENCE [LARGE SCALE GENOMIC DNA]</scope>
    <source>
        <strain evidence="7 8">WL0050</strain>
    </source>
</reference>
<name>A0ABT2ZJR5_9RHOB</name>
<dbReference type="SMART" id="SM00345">
    <property type="entry name" value="HTH_GNTR"/>
    <property type="match status" value="1"/>
</dbReference>
<keyword evidence="7" id="KW-0032">Aminotransferase</keyword>
<dbReference type="Gene3D" id="3.40.640.10">
    <property type="entry name" value="Type I PLP-dependent aspartate aminotransferase-like (Major domain)"/>
    <property type="match status" value="1"/>
</dbReference>
<evidence type="ECO:0000313" key="8">
    <source>
        <dbReference type="Proteomes" id="UP001652564"/>
    </source>
</evidence>
<dbReference type="CDD" id="cd00609">
    <property type="entry name" value="AAT_like"/>
    <property type="match status" value="1"/>
</dbReference>
<dbReference type="Pfam" id="PF00392">
    <property type="entry name" value="GntR"/>
    <property type="match status" value="1"/>
</dbReference>
<dbReference type="InterPro" id="IPR015424">
    <property type="entry name" value="PyrdxlP-dep_Trfase"/>
</dbReference>
<dbReference type="Gene3D" id="1.10.10.10">
    <property type="entry name" value="Winged helix-like DNA-binding domain superfamily/Winged helix DNA-binding domain"/>
    <property type="match status" value="1"/>
</dbReference>
<dbReference type="SUPFAM" id="SSF53383">
    <property type="entry name" value="PLP-dependent transferases"/>
    <property type="match status" value="1"/>
</dbReference>
<keyword evidence="3" id="KW-0805">Transcription regulation</keyword>
<evidence type="ECO:0000256" key="5">
    <source>
        <dbReference type="ARBA" id="ARBA00023163"/>
    </source>
</evidence>
<sequence>MEPVWRRAIGWTEGAKEGEGALVTRLYRAFAAAIREGRLADGRALPSSRKAAEGLDVSRNTVIAAYDLLRADGLIALHPGRAPVVTYRPVALPAPNAAAGPGLSARGAALAAPARDRGPAALVMAPGCPDETEFPGDLWGRALRRVARHRHGASFGYGDYHGLAALRAELVERLAMDRGMTVDSDQILVLPGTQAALSLATAVLTDPGQTAAIEEPGYIGARAAFLGAGLRLLPLPVDDQGADAVALAGIRDLRLIYLTPSNQFPLGARLPLGRRQAILAAASAAGAVVLEDDYDGEFQWRGQEIAAMQAEAKGGEVIYLGTAAKALMPGLRLSWMVLPPTLVAPMRVAQRNLGLAANLHAQAALADLMRSGQYRAHLRRIARLNRERGEALVAALRARLGNRIGVALPDGGVQLTIRLGTGAEERATLDALGRAGFGATALSGYSLADNCHGLVTGFADATTERTERFVATLASAL</sequence>
<dbReference type="Pfam" id="PF00155">
    <property type="entry name" value="Aminotran_1_2"/>
    <property type="match status" value="1"/>
</dbReference>
<proteinExistence type="inferred from homology"/>
<dbReference type="InterPro" id="IPR036390">
    <property type="entry name" value="WH_DNA-bd_sf"/>
</dbReference>
<dbReference type="GO" id="GO:0008483">
    <property type="term" value="F:transaminase activity"/>
    <property type="evidence" value="ECO:0007669"/>
    <property type="project" value="UniProtKB-KW"/>
</dbReference>
<dbReference type="Proteomes" id="UP001652564">
    <property type="component" value="Unassembled WGS sequence"/>
</dbReference>
<dbReference type="EMBL" id="JAOWKZ010000001">
    <property type="protein sequence ID" value="MCV2871355.1"/>
    <property type="molecule type" value="Genomic_DNA"/>
</dbReference>
<evidence type="ECO:0000256" key="3">
    <source>
        <dbReference type="ARBA" id="ARBA00023015"/>
    </source>
</evidence>
<dbReference type="PANTHER" id="PTHR46577:SF1">
    <property type="entry name" value="HTH-TYPE TRANSCRIPTIONAL REGULATORY PROTEIN GABR"/>
    <property type="match status" value="1"/>
</dbReference>
<feature type="domain" description="HTH gntR-type" evidence="6">
    <location>
        <begin position="20"/>
        <end position="88"/>
    </location>
</feature>